<evidence type="ECO:0000256" key="2">
    <source>
        <dbReference type="ARBA" id="ARBA00007814"/>
    </source>
</evidence>
<evidence type="ECO:0000256" key="5">
    <source>
        <dbReference type="ARBA" id="ARBA00022884"/>
    </source>
</evidence>
<evidence type="ECO:0000256" key="6">
    <source>
        <dbReference type="ARBA" id="ARBA00023274"/>
    </source>
</evidence>
<evidence type="ECO:0000256" key="3">
    <source>
        <dbReference type="ARBA" id="ARBA00022490"/>
    </source>
</evidence>
<gene>
    <name evidence="8" type="ORF">LOC68_02440</name>
</gene>
<proteinExistence type="inferred from homology"/>
<evidence type="ECO:0000256" key="4">
    <source>
        <dbReference type="ARBA" id="ARBA00022723"/>
    </source>
</evidence>
<comment type="caution">
    <text evidence="8">The sequence shown here is derived from an EMBL/GenBank/DDBJ whole genome shotgun (WGS) entry which is preliminary data.</text>
</comment>
<dbReference type="Proteomes" id="UP001139103">
    <property type="component" value="Unassembled WGS sequence"/>
</dbReference>
<keyword evidence="6" id="KW-0687">Ribonucleoprotein</keyword>
<dbReference type="Pfam" id="PF25045">
    <property type="entry name" value="vWA_Ro60"/>
    <property type="match status" value="1"/>
</dbReference>
<dbReference type="InterPro" id="IPR008858">
    <property type="entry name" value="TROVE_dom"/>
</dbReference>
<comment type="similarity">
    <text evidence="2">Belongs to the Ro 60 kDa family.</text>
</comment>
<dbReference type="InterPro" id="IPR036465">
    <property type="entry name" value="vWFA_dom_sf"/>
</dbReference>
<dbReference type="PANTHER" id="PTHR14202">
    <property type="entry name" value="60 KDA RIBONUCLEOPROTEIN SSA/RO"/>
    <property type="match status" value="1"/>
</dbReference>
<evidence type="ECO:0000313" key="8">
    <source>
        <dbReference type="EMBL" id="MCC9627257.1"/>
    </source>
</evidence>
<keyword evidence="4" id="KW-0479">Metal-binding</keyword>
<dbReference type="GO" id="GO:0005737">
    <property type="term" value="C:cytoplasm"/>
    <property type="evidence" value="ECO:0007669"/>
    <property type="project" value="UniProtKB-SubCell"/>
</dbReference>
<accession>A0A9X1MJ44</accession>
<keyword evidence="3" id="KW-0963">Cytoplasm</keyword>
<dbReference type="GO" id="GO:1990904">
    <property type="term" value="C:ribonucleoprotein complex"/>
    <property type="evidence" value="ECO:0007669"/>
    <property type="project" value="UniProtKB-KW"/>
</dbReference>
<reference evidence="8" key="1">
    <citation type="submission" date="2021-11" db="EMBL/GenBank/DDBJ databases">
        <title>Genome sequence.</title>
        <authorList>
            <person name="Sun Q."/>
        </authorList>
    </citation>
    <scope>NUCLEOTIDE SEQUENCE</scope>
    <source>
        <strain evidence="8">JC732</strain>
    </source>
</reference>
<organism evidence="8 9">
    <name type="scientific">Blastopirellula sediminis</name>
    <dbReference type="NCBI Taxonomy" id="2894196"/>
    <lineage>
        <taxon>Bacteria</taxon>
        <taxon>Pseudomonadati</taxon>
        <taxon>Planctomycetota</taxon>
        <taxon>Planctomycetia</taxon>
        <taxon>Pirellulales</taxon>
        <taxon>Pirellulaceae</taxon>
        <taxon>Blastopirellula</taxon>
    </lineage>
</organism>
<feature type="domain" description="TROVE" evidence="7">
    <location>
        <begin position="19"/>
        <end position="338"/>
    </location>
</feature>
<dbReference type="PROSITE" id="PS50988">
    <property type="entry name" value="TROVE"/>
    <property type="match status" value="1"/>
</dbReference>
<dbReference type="Pfam" id="PF05731">
    <property type="entry name" value="TROVE"/>
    <property type="match status" value="1"/>
</dbReference>
<dbReference type="SUPFAM" id="SSF53300">
    <property type="entry name" value="vWA-like"/>
    <property type="match status" value="1"/>
</dbReference>
<dbReference type="Gene3D" id="3.40.50.410">
    <property type="entry name" value="von Willebrand factor, type A domain"/>
    <property type="match status" value="1"/>
</dbReference>
<name>A0A9X1MJ44_9BACT</name>
<evidence type="ECO:0000313" key="9">
    <source>
        <dbReference type="Proteomes" id="UP001139103"/>
    </source>
</evidence>
<comment type="subcellular location">
    <subcellularLocation>
        <location evidence="1">Cytoplasm</location>
    </subcellularLocation>
</comment>
<evidence type="ECO:0000259" key="7">
    <source>
        <dbReference type="PROSITE" id="PS50988"/>
    </source>
</evidence>
<dbReference type="InterPro" id="IPR056800">
    <property type="entry name" value="vWA_Ro60"/>
</dbReference>
<dbReference type="InterPro" id="IPR040322">
    <property type="entry name" value="TROVE2"/>
</dbReference>
<dbReference type="EMBL" id="JAJKFT010000002">
    <property type="protein sequence ID" value="MCC9627257.1"/>
    <property type="molecule type" value="Genomic_DNA"/>
</dbReference>
<dbReference type="PANTHER" id="PTHR14202:SF0">
    <property type="entry name" value="RNA-BINDING PROTEIN RO60"/>
    <property type="match status" value="1"/>
</dbReference>
<keyword evidence="5" id="KW-0694">RNA-binding</keyword>
<evidence type="ECO:0000256" key="1">
    <source>
        <dbReference type="ARBA" id="ARBA00004496"/>
    </source>
</evidence>
<dbReference type="GO" id="GO:0003723">
    <property type="term" value="F:RNA binding"/>
    <property type="evidence" value="ECO:0007669"/>
    <property type="project" value="UniProtKB-KW"/>
</dbReference>
<protein>
    <submittedName>
        <fullName evidence="8">TROVE domain-containing protein</fullName>
    </submittedName>
</protein>
<keyword evidence="9" id="KW-1185">Reference proteome</keyword>
<sequence length="536" mass="59220">MANKSLFSGRNSKLPRAAARNEAGGRAYRLVPKHALAQLAATGCFNGAFYTTAEMQLDELLGLIAQVDDNRFLAKLALYAREKAFMKDMPAALLLALAKRDTKLMHQIFDRVVDNGRVLRTLFQMIRSGQFGRTSLSASLQRAFQRWLNEASESKLLSASIGANPSLRDVLRLARPTPKDNARRALFGWLTDKEVEKWAPATEADLPQLVQRLIAYRKANSGEAQAEIARGLNVRWDLLADAAINRQVWTEIARQMGPQALRMNLNTLRRHDVLRDPEMIRFVADRLGDAEEVRRGRQFPYQYLAAYLNADPEMPHEVRAALKQAAEIACGNIPQLPGPIVIGLDTSGSMTWSVTGNRGHGATSKMRCVDVAALFAAAILRRNPDSVVIPFDTKAYDARLDPDDSILSLSERLAKYGGGGTDCSLPLRAANEKYGKRKFAGCVLVSDNESWVGRGRHGSTGVMTAWNEFVANQQKLGVSAPKLVCIDIQPYQTTQAPEREDILNVGGFSDAVFNVVAAFLRDDQTRLVREVEAIAL</sequence>
<dbReference type="SUPFAM" id="SSF140864">
    <property type="entry name" value="TROVE domain-like"/>
    <property type="match status" value="1"/>
</dbReference>
<dbReference type="AlphaFoldDB" id="A0A9X1MJ44"/>
<dbReference type="RefSeq" id="WP_230215286.1">
    <property type="nucleotide sequence ID" value="NZ_JAJKFT010000002.1"/>
</dbReference>
<dbReference type="InterPro" id="IPR037214">
    <property type="entry name" value="TROVE_dom_sf"/>
</dbReference>
<dbReference type="GO" id="GO:0046872">
    <property type="term" value="F:metal ion binding"/>
    <property type="evidence" value="ECO:0007669"/>
    <property type="project" value="UniProtKB-KW"/>
</dbReference>